<reference evidence="1" key="1">
    <citation type="submission" date="2020-05" db="EMBL/GenBank/DDBJ databases">
        <authorList>
            <person name="Chiriac C."/>
            <person name="Salcher M."/>
            <person name="Ghai R."/>
            <person name="Kavagutti S V."/>
        </authorList>
    </citation>
    <scope>NUCLEOTIDE SEQUENCE</scope>
</reference>
<sequence length="777" mass="83570">MKAWTRSWRVIVPVMIVSLLSLSGCQFYVLSLTNAGDSDGPMWFSAPENRTQVDATISTVPVTIEIPGVDPGSVQVRIETGSQTRSASITDRFTAAGDTLSATLIGSDFLPGVTYLVAEADAVLGSEHVVRRIALSWEPSIDVTNAGRCETLGQARCLLPFPSNAYTVEDPATDTGLRVDFDVASMPSNKDSVHIDPTEWNRSDGFSPGAEILVEVPGLDLSRTDEPQIDALGRALLPDSPVMVIDADSGEKVPVFAELNASGTPGPIPLLIIRPVVNLLEGHRYIVGLRNLRRSDGSLIEPDREFRVQRDIVPTFIPEIEQRRAPMQEMISKLNTAGMLRQDMYLAWDFTVASERSITERSLSIRDQTFDPLGADGTLGFTVSSVQENVSADILRRVTGTFEVPNYLTGDGAPGTSFNYDDPSDPDALPSANGVFNAGFICNIPRSSVNGEGNANPGRSLVYGHGLLGASTQVNSFGKLANSFNYTMCATDWIGMSTSDVPNVVDVLGDYSTFKTLPDRLQQGMLNFQVLGRLLNSPEGFMTDPAFEVGNDMGSPFRPHSLVFNGNSQGGVMGGATTALSNEWSRAALGVPGMNYSTLLTRSVDYDAFGAIGNIAYPDAFDQIFGQALVQMLWDRGESNGYANHMTDDPLPGTQAHTVLLIEAFGDHQVANITTENMARTVGAATHMPNMLPGRSWDTTPMWGIERIGSFPYTGSALVEWDFDTPAPPKTNTVPRAGTDPHGLGGGEPRLGLQVAYFFEGVFIDVCGGGPCVSSVR</sequence>
<dbReference type="AlphaFoldDB" id="A0A6J6KIZ7"/>
<protein>
    <submittedName>
        <fullName evidence="1">Unannotated protein</fullName>
    </submittedName>
</protein>
<gene>
    <name evidence="1" type="ORF">UFOPK2242_00250</name>
</gene>
<proteinExistence type="predicted"/>
<accession>A0A6J6KIZ7</accession>
<organism evidence="1">
    <name type="scientific">freshwater metagenome</name>
    <dbReference type="NCBI Taxonomy" id="449393"/>
    <lineage>
        <taxon>unclassified sequences</taxon>
        <taxon>metagenomes</taxon>
        <taxon>ecological metagenomes</taxon>
    </lineage>
</organism>
<name>A0A6J6KIZ7_9ZZZZ</name>
<evidence type="ECO:0000313" key="1">
    <source>
        <dbReference type="EMBL" id="CAB4648413.1"/>
    </source>
</evidence>
<dbReference type="PROSITE" id="PS51257">
    <property type="entry name" value="PROKAR_LIPOPROTEIN"/>
    <property type="match status" value="1"/>
</dbReference>
<dbReference type="EMBL" id="CAEZWM010000016">
    <property type="protein sequence ID" value="CAB4648413.1"/>
    <property type="molecule type" value="Genomic_DNA"/>
</dbReference>